<name>A0A0R3ED95_9BRAD</name>
<organism evidence="1 2">
    <name type="scientific">Bradyrhizobium manausense</name>
    <dbReference type="NCBI Taxonomy" id="989370"/>
    <lineage>
        <taxon>Bacteria</taxon>
        <taxon>Pseudomonadati</taxon>
        <taxon>Pseudomonadota</taxon>
        <taxon>Alphaproteobacteria</taxon>
        <taxon>Hyphomicrobiales</taxon>
        <taxon>Nitrobacteraceae</taxon>
        <taxon>Bradyrhizobium</taxon>
    </lineage>
</organism>
<proteinExistence type="predicted"/>
<accession>A0A0R3ED95</accession>
<dbReference type="Proteomes" id="UP000051936">
    <property type="component" value="Unassembled WGS sequence"/>
</dbReference>
<dbReference type="EMBL" id="LJYG01000002">
    <property type="protein sequence ID" value="KRQ17698.1"/>
    <property type="molecule type" value="Genomic_DNA"/>
</dbReference>
<evidence type="ECO:0000313" key="2">
    <source>
        <dbReference type="Proteomes" id="UP000051936"/>
    </source>
</evidence>
<reference evidence="1 2" key="1">
    <citation type="submission" date="2015-09" db="EMBL/GenBank/DDBJ databases">
        <title>Draft Genome Sequence of Bradyrhizobium manausense Strain BR 3351T, a Novel Symbiotic Nitrogen-Fixing Alphaproteobacterium Isolated from Brazilian Amazon Rain Forest.</title>
        <authorList>
            <person name="De Araujo J.L."/>
            <person name="Zilli J.E."/>
        </authorList>
    </citation>
    <scope>NUCLEOTIDE SEQUENCE [LARGE SCALE GENOMIC DNA]</scope>
    <source>
        <strain evidence="1 2">BR3351</strain>
    </source>
</reference>
<keyword evidence="2" id="KW-1185">Reference proteome</keyword>
<protein>
    <submittedName>
        <fullName evidence="1">Uncharacterized protein</fullName>
    </submittedName>
</protein>
<dbReference type="AlphaFoldDB" id="A0A0R3ED95"/>
<comment type="caution">
    <text evidence="1">The sequence shown here is derived from an EMBL/GenBank/DDBJ whole genome shotgun (WGS) entry which is preliminary data.</text>
</comment>
<gene>
    <name evidence="1" type="ORF">AOQ71_00055</name>
</gene>
<evidence type="ECO:0000313" key="1">
    <source>
        <dbReference type="EMBL" id="KRQ17698.1"/>
    </source>
</evidence>
<sequence>MANCLLSVGRVKLAQIAGDALLQLSAPPFHLRAREVPVPVVHGLELAPIDGDAGRREKTHPAAELDKARTYLAQRQAVILAEVRDRLVIGSKPPQQPHHLDIAPGLSFQPPARLHSVQIAVNVKLKEN</sequence>
<dbReference type="STRING" id="989370.AOQ71_00055"/>